<dbReference type="Proteomes" id="UP000318141">
    <property type="component" value="Unassembled WGS sequence"/>
</dbReference>
<proteinExistence type="predicted"/>
<dbReference type="Pfam" id="PF11804">
    <property type="entry name" value="DUF3325"/>
    <property type="match status" value="1"/>
</dbReference>
<protein>
    <submittedName>
        <fullName evidence="2">Uncharacterized protein DUF3325</fullName>
    </submittedName>
</protein>
<feature type="transmembrane region" description="Helical" evidence="1">
    <location>
        <begin position="65"/>
        <end position="86"/>
    </location>
</feature>
<dbReference type="EMBL" id="VLJN01000006">
    <property type="protein sequence ID" value="TWG88163.1"/>
    <property type="molecule type" value="Genomic_DNA"/>
</dbReference>
<keyword evidence="1" id="KW-1133">Transmembrane helix</keyword>
<comment type="caution">
    <text evidence="2">The sequence shown here is derived from an EMBL/GenBank/DDBJ whole genome shotgun (WGS) entry which is preliminary data.</text>
</comment>
<evidence type="ECO:0000313" key="3">
    <source>
        <dbReference type="Proteomes" id="UP000318141"/>
    </source>
</evidence>
<reference evidence="2 3" key="1">
    <citation type="submission" date="2019-07" db="EMBL/GenBank/DDBJ databases">
        <title>Genome sequencing of lignin-degrading bacterial isolates.</title>
        <authorList>
            <person name="Gladden J."/>
        </authorList>
    </citation>
    <scope>NUCLEOTIDE SEQUENCE [LARGE SCALE GENOMIC DNA]</scope>
    <source>
        <strain evidence="2 3">J11</strain>
    </source>
</reference>
<evidence type="ECO:0000256" key="1">
    <source>
        <dbReference type="SAM" id="Phobius"/>
    </source>
</evidence>
<keyword evidence="1" id="KW-0472">Membrane</keyword>
<sequence length="94" mass="10084">MTQLLTLSICIVAFGALALATGRQQEALFGRLLRTPTTWALRTAGWGALALALWLVVARLGWGLGLVYFSGQTSVAAGLVYLALIVRGRRRAAR</sequence>
<gene>
    <name evidence="2" type="ORF">L602_001400000780</name>
</gene>
<dbReference type="AlphaFoldDB" id="A0A562BTV5"/>
<keyword evidence="3" id="KW-1185">Reference proteome</keyword>
<keyword evidence="1" id="KW-0812">Transmembrane</keyword>
<dbReference type="InterPro" id="IPR021762">
    <property type="entry name" value="DUF3325"/>
</dbReference>
<name>A0A562BTV5_9BURK</name>
<evidence type="ECO:0000313" key="2">
    <source>
        <dbReference type="EMBL" id="TWG88163.1"/>
    </source>
</evidence>
<dbReference type="OrthoDB" id="8641981at2"/>
<organism evidence="2 3">
    <name type="scientific">Cupriavidus gilardii J11</name>
    <dbReference type="NCBI Taxonomy" id="936133"/>
    <lineage>
        <taxon>Bacteria</taxon>
        <taxon>Pseudomonadati</taxon>
        <taxon>Pseudomonadota</taxon>
        <taxon>Betaproteobacteria</taxon>
        <taxon>Burkholderiales</taxon>
        <taxon>Burkholderiaceae</taxon>
        <taxon>Cupriavidus</taxon>
    </lineage>
</organism>
<accession>A0A562BTV5</accession>
<feature type="transmembrane region" description="Helical" evidence="1">
    <location>
        <begin position="39"/>
        <end position="58"/>
    </location>
</feature>